<accession>A0ABU5I6N7</accession>
<organism evidence="1 2">
    <name type="scientific">Fulvimarina uroteuthidis</name>
    <dbReference type="NCBI Taxonomy" id="3098149"/>
    <lineage>
        <taxon>Bacteria</taxon>
        <taxon>Pseudomonadati</taxon>
        <taxon>Pseudomonadota</taxon>
        <taxon>Alphaproteobacteria</taxon>
        <taxon>Hyphomicrobiales</taxon>
        <taxon>Aurantimonadaceae</taxon>
        <taxon>Fulvimarina</taxon>
    </lineage>
</organism>
<evidence type="ECO:0000313" key="2">
    <source>
        <dbReference type="Proteomes" id="UP001294412"/>
    </source>
</evidence>
<proteinExistence type="predicted"/>
<evidence type="ECO:0008006" key="3">
    <source>
        <dbReference type="Google" id="ProtNLM"/>
    </source>
</evidence>
<dbReference type="Proteomes" id="UP001294412">
    <property type="component" value="Unassembled WGS sequence"/>
</dbReference>
<protein>
    <recommendedName>
        <fullName evidence="3">Replication protein</fullName>
    </recommendedName>
</protein>
<name>A0ABU5I6N7_9HYPH</name>
<dbReference type="EMBL" id="JAXLPB010000006">
    <property type="protein sequence ID" value="MDY8110785.1"/>
    <property type="molecule type" value="Genomic_DNA"/>
</dbReference>
<reference evidence="1 2" key="1">
    <citation type="submission" date="2023-12" db="EMBL/GenBank/DDBJ databases">
        <title>Description of Novel Strain Fulvimarina sp. 2208YS6-2-32 isolated from Uroteuthis (Photololigo) edulis.</title>
        <authorList>
            <person name="Park J.-S."/>
        </authorList>
    </citation>
    <scope>NUCLEOTIDE SEQUENCE [LARGE SCALE GENOMIC DNA]</scope>
    <source>
        <strain evidence="1 2">2208YS6-2-32</strain>
    </source>
</reference>
<sequence>MTSIDQVRAALIATNHHRTGKIIQLSPGMQAQADKLAEVASYARIEGLNSRLHECGEEDQWGGQMACRIPACPRCFMNYRRKETAISIKKRFAGVHNDKLAFLTLLLDPCGDPSSAQGEFERAKRRMRNMADRKCREDPRWRGVQWVLYLELDRTSVRENEKAGRNTRTYFQAIVEEKWLQPDDTIWCPHLHGIVELGAISRDEFARTLREYGHETPYQVDVQAFDASRRVERNIQRVTRYSLKFRIEEDFKRDKPVPGAETEEPAEPMERKWWSREDITALLAWHAEGRGFQGMRFVRKKPKGKGKEKAALTEGVRVNQRGIGDDGGDGEATGCESVVGFRYEYTIQETNWHSELLAVVDDRAFRTPMARLLLDETFAAGEAGCGILLRNTWCRSAAALRSPNLAHTASTPLACSASASLTRSVYDARC</sequence>
<gene>
    <name evidence="1" type="ORF">U0C82_16715</name>
</gene>
<evidence type="ECO:0000313" key="1">
    <source>
        <dbReference type="EMBL" id="MDY8110785.1"/>
    </source>
</evidence>
<comment type="caution">
    <text evidence="1">The sequence shown here is derived from an EMBL/GenBank/DDBJ whole genome shotgun (WGS) entry which is preliminary data.</text>
</comment>
<keyword evidence="2" id="KW-1185">Reference proteome</keyword>
<dbReference type="RefSeq" id="WP_322188669.1">
    <property type="nucleotide sequence ID" value="NZ_JAXLPB010000006.1"/>
</dbReference>